<keyword evidence="3" id="KW-1185">Reference proteome</keyword>
<accession>A0AAD8DIN5</accession>
<feature type="compositionally biased region" description="Basic and acidic residues" evidence="1">
    <location>
        <begin position="250"/>
        <end position="259"/>
    </location>
</feature>
<dbReference type="EMBL" id="JARTCD010000003">
    <property type="protein sequence ID" value="KAJ8663077.1"/>
    <property type="molecule type" value="Genomic_DNA"/>
</dbReference>
<reference evidence="2 3" key="1">
    <citation type="submission" date="2023-03" db="EMBL/GenBank/DDBJ databases">
        <title>Genome sequence of Lichtheimia ornata CBS 291.66.</title>
        <authorList>
            <person name="Mohabir J.T."/>
            <person name="Shea T.P."/>
            <person name="Kurbessoian T."/>
            <person name="Berby B."/>
            <person name="Fontaine J."/>
            <person name="Livny J."/>
            <person name="Gnirke A."/>
            <person name="Stajich J.E."/>
            <person name="Cuomo C.A."/>
        </authorList>
    </citation>
    <scope>NUCLEOTIDE SEQUENCE [LARGE SCALE GENOMIC DNA]</scope>
    <source>
        <strain evidence="2">CBS 291.66</strain>
    </source>
</reference>
<comment type="caution">
    <text evidence="2">The sequence shown here is derived from an EMBL/GenBank/DDBJ whole genome shotgun (WGS) entry which is preliminary data.</text>
</comment>
<evidence type="ECO:0000313" key="2">
    <source>
        <dbReference type="EMBL" id="KAJ8663077.1"/>
    </source>
</evidence>
<dbReference type="AlphaFoldDB" id="A0AAD8DIN5"/>
<dbReference type="Proteomes" id="UP001234581">
    <property type="component" value="Unassembled WGS sequence"/>
</dbReference>
<name>A0AAD8DIN5_9FUNG</name>
<dbReference type="GeneID" id="83208672"/>
<proteinExistence type="predicted"/>
<protein>
    <submittedName>
        <fullName evidence="2">Uncharacterized protein</fullName>
    </submittedName>
</protein>
<evidence type="ECO:0000256" key="1">
    <source>
        <dbReference type="SAM" id="MobiDB-lite"/>
    </source>
</evidence>
<dbReference type="RefSeq" id="XP_058347989.1">
    <property type="nucleotide sequence ID" value="XM_058481351.1"/>
</dbReference>
<gene>
    <name evidence="2" type="ORF">O0I10_001254</name>
</gene>
<evidence type="ECO:0000313" key="3">
    <source>
        <dbReference type="Proteomes" id="UP001234581"/>
    </source>
</evidence>
<organism evidence="2 3">
    <name type="scientific">Lichtheimia ornata</name>
    <dbReference type="NCBI Taxonomy" id="688661"/>
    <lineage>
        <taxon>Eukaryota</taxon>
        <taxon>Fungi</taxon>
        <taxon>Fungi incertae sedis</taxon>
        <taxon>Mucoromycota</taxon>
        <taxon>Mucoromycotina</taxon>
        <taxon>Mucoromycetes</taxon>
        <taxon>Mucorales</taxon>
        <taxon>Lichtheimiaceae</taxon>
        <taxon>Lichtheimia</taxon>
    </lineage>
</organism>
<feature type="region of interest" description="Disordered" evidence="1">
    <location>
        <begin position="238"/>
        <end position="259"/>
    </location>
</feature>
<sequence>MAIVAMAMGQQGQWVIQEDFELDVHRFSHIVSTHLLFDHVDTTLKMFSRTISNRFREEIQIDSMGANDTGCLPLDVQLLKGQISGAIGSYIEDKLPSVWNEHAKALDKASLEYLIEHFARDLCPPSNVILNQCLAEHGQQLLSYISHHIAEQLRTTISHIVQHDIPHLFETTQTQVASLLTHFNHPGCHLELNHSSNNNPAWLDLVTDMISHDVKDLLHDVGRIEDSVYQFAILAKTSSSPSSSSSVNHRLIDTPHHTM</sequence>